<dbReference type="InterPro" id="IPR018247">
    <property type="entry name" value="EF_Hand_1_Ca_BS"/>
</dbReference>
<dbReference type="InterPro" id="IPR002048">
    <property type="entry name" value="EF_hand_dom"/>
</dbReference>
<dbReference type="PROSITE" id="PS50222">
    <property type="entry name" value="EF_HAND_2"/>
    <property type="match status" value="2"/>
</dbReference>
<evidence type="ECO:0000313" key="4">
    <source>
        <dbReference type="Proteomes" id="UP001190926"/>
    </source>
</evidence>
<evidence type="ECO:0000256" key="1">
    <source>
        <dbReference type="ARBA" id="ARBA00022837"/>
    </source>
</evidence>
<feature type="domain" description="EF-hand" evidence="2">
    <location>
        <begin position="54"/>
        <end position="83"/>
    </location>
</feature>
<dbReference type="SUPFAM" id="SSF47473">
    <property type="entry name" value="EF-hand"/>
    <property type="match status" value="1"/>
</dbReference>
<feature type="domain" description="EF-hand" evidence="2">
    <location>
        <begin position="18"/>
        <end position="53"/>
    </location>
</feature>
<dbReference type="InterPro" id="IPR011992">
    <property type="entry name" value="EF-hand-dom_pair"/>
</dbReference>
<gene>
    <name evidence="3" type="ORF">C2S53_015237</name>
</gene>
<keyword evidence="4" id="KW-1185">Reference proteome</keyword>
<dbReference type="AlphaFoldDB" id="A0AAD4ITH8"/>
<dbReference type="EMBL" id="SDAM02002926">
    <property type="protein sequence ID" value="KAH6820935.1"/>
    <property type="molecule type" value="Genomic_DNA"/>
</dbReference>
<dbReference type="Proteomes" id="UP001190926">
    <property type="component" value="Unassembled WGS sequence"/>
</dbReference>
<dbReference type="Pfam" id="PF13202">
    <property type="entry name" value="EF-hand_5"/>
    <property type="match status" value="2"/>
</dbReference>
<proteinExistence type="predicted"/>
<keyword evidence="1" id="KW-0106">Calcium</keyword>
<dbReference type="SMART" id="SM00054">
    <property type="entry name" value="EFh"/>
    <property type="match status" value="2"/>
</dbReference>
<dbReference type="Gene3D" id="1.10.238.10">
    <property type="entry name" value="EF-hand"/>
    <property type="match status" value="1"/>
</dbReference>
<evidence type="ECO:0000313" key="3">
    <source>
        <dbReference type="EMBL" id="KAH6820935.1"/>
    </source>
</evidence>
<dbReference type="GO" id="GO:0005509">
    <property type="term" value="F:calcium ion binding"/>
    <property type="evidence" value="ECO:0007669"/>
    <property type="project" value="InterPro"/>
</dbReference>
<dbReference type="PROSITE" id="PS00018">
    <property type="entry name" value="EF_HAND_1"/>
    <property type="match status" value="2"/>
</dbReference>
<dbReference type="CDD" id="cd00051">
    <property type="entry name" value="EFh"/>
    <property type="match status" value="1"/>
</dbReference>
<evidence type="ECO:0000259" key="2">
    <source>
        <dbReference type="PROSITE" id="PS50222"/>
    </source>
</evidence>
<reference evidence="3 4" key="1">
    <citation type="journal article" date="2021" name="Nat. Commun.">
        <title>Incipient diploidization of the medicinal plant Perilla within 10,000 years.</title>
        <authorList>
            <person name="Zhang Y."/>
            <person name="Shen Q."/>
            <person name="Leng L."/>
            <person name="Zhang D."/>
            <person name="Chen S."/>
            <person name="Shi Y."/>
            <person name="Ning Z."/>
            <person name="Chen S."/>
        </authorList>
    </citation>
    <scope>NUCLEOTIDE SEQUENCE [LARGE SCALE GENOMIC DNA]</scope>
    <source>
        <strain evidence="4">cv. PC099</strain>
    </source>
</reference>
<organism evidence="3 4">
    <name type="scientific">Perilla frutescens var. hirtella</name>
    <name type="common">Perilla citriodora</name>
    <name type="synonym">Perilla setoyensis</name>
    <dbReference type="NCBI Taxonomy" id="608512"/>
    <lineage>
        <taxon>Eukaryota</taxon>
        <taxon>Viridiplantae</taxon>
        <taxon>Streptophyta</taxon>
        <taxon>Embryophyta</taxon>
        <taxon>Tracheophyta</taxon>
        <taxon>Spermatophyta</taxon>
        <taxon>Magnoliopsida</taxon>
        <taxon>eudicotyledons</taxon>
        <taxon>Gunneridae</taxon>
        <taxon>Pentapetalae</taxon>
        <taxon>asterids</taxon>
        <taxon>lamiids</taxon>
        <taxon>Lamiales</taxon>
        <taxon>Lamiaceae</taxon>
        <taxon>Nepetoideae</taxon>
        <taxon>Elsholtzieae</taxon>
        <taxon>Perilla</taxon>
    </lineage>
</organism>
<name>A0AAD4ITH8_PERFH</name>
<sequence length="218" mass="24408">MDQIREVARAYYNGADEEERNLARKLFQTLDEDGDGKVTLHEYKKRVNPFFSNEHIFRQLDENDDGTLDFDEVLALYYMDRISIPRCASCHDLLLASYFCCMSCLGKTSYCLCCDCYGGEKFHHPHSSGEFSDTRAMLKLLGRFMAGNATGDEGCDRRDVREGVIGGFKRQASKEALRNIVDSGTEKSISSLASTATENITATVVEAFEDVDLGCSIL</sequence>
<protein>
    <recommendedName>
        <fullName evidence="2">EF-hand domain-containing protein</fullName>
    </recommendedName>
</protein>
<comment type="caution">
    <text evidence="3">The sequence shown here is derived from an EMBL/GenBank/DDBJ whole genome shotgun (WGS) entry which is preliminary data.</text>
</comment>
<accession>A0AAD4ITH8</accession>